<dbReference type="Proteomes" id="UP001056120">
    <property type="component" value="Linkage Group LG01"/>
</dbReference>
<reference evidence="2" key="1">
    <citation type="journal article" date="2022" name="Mol. Ecol. Resour.">
        <title>The genomes of chicory, endive, great burdock and yacon provide insights into Asteraceae palaeo-polyploidization history and plant inulin production.</title>
        <authorList>
            <person name="Fan W."/>
            <person name="Wang S."/>
            <person name="Wang H."/>
            <person name="Wang A."/>
            <person name="Jiang F."/>
            <person name="Liu H."/>
            <person name="Zhao H."/>
            <person name="Xu D."/>
            <person name="Zhang Y."/>
        </authorList>
    </citation>
    <scope>NUCLEOTIDE SEQUENCE [LARGE SCALE GENOMIC DNA]</scope>
    <source>
        <strain evidence="2">cv. Yunnan</strain>
    </source>
</reference>
<gene>
    <name evidence="1" type="ORF">L1987_01382</name>
</gene>
<keyword evidence="2" id="KW-1185">Reference proteome</keyword>
<evidence type="ECO:0000313" key="2">
    <source>
        <dbReference type="Proteomes" id="UP001056120"/>
    </source>
</evidence>
<proteinExistence type="predicted"/>
<evidence type="ECO:0000313" key="1">
    <source>
        <dbReference type="EMBL" id="KAI3827309.1"/>
    </source>
</evidence>
<accession>A0ACB9K4V8</accession>
<reference evidence="1 2" key="2">
    <citation type="journal article" date="2022" name="Mol. Ecol. Resour.">
        <title>The genomes of chicory, endive, great burdock and yacon provide insights into Asteraceae paleo-polyploidization history and plant inulin production.</title>
        <authorList>
            <person name="Fan W."/>
            <person name="Wang S."/>
            <person name="Wang H."/>
            <person name="Wang A."/>
            <person name="Jiang F."/>
            <person name="Liu H."/>
            <person name="Zhao H."/>
            <person name="Xu D."/>
            <person name="Zhang Y."/>
        </authorList>
    </citation>
    <scope>NUCLEOTIDE SEQUENCE [LARGE SCALE GENOMIC DNA]</scope>
    <source>
        <strain evidence="2">cv. Yunnan</strain>
        <tissue evidence="1">Leaves</tissue>
    </source>
</reference>
<sequence length="156" mass="17748">MRLEWDVYLLNSVHKNGPTHVGSTHRRLGRWSLRLGRQLGERKGRMGRQSGLWEAANRRRNASGTLVFASGTPTMQLMNASETLSPHLRTRQTELNVRLRRWEVRLGRHLGLRSQNPSNRTQRASGTLGGAFRTPSGPQMQRMGRSNCFRETSNST</sequence>
<comment type="caution">
    <text evidence="1">The sequence shown here is derived from an EMBL/GenBank/DDBJ whole genome shotgun (WGS) entry which is preliminary data.</text>
</comment>
<organism evidence="1 2">
    <name type="scientific">Smallanthus sonchifolius</name>
    <dbReference type="NCBI Taxonomy" id="185202"/>
    <lineage>
        <taxon>Eukaryota</taxon>
        <taxon>Viridiplantae</taxon>
        <taxon>Streptophyta</taxon>
        <taxon>Embryophyta</taxon>
        <taxon>Tracheophyta</taxon>
        <taxon>Spermatophyta</taxon>
        <taxon>Magnoliopsida</taxon>
        <taxon>eudicotyledons</taxon>
        <taxon>Gunneridae</taxon>
        <taxon>Pentapetalae</taxon>
        <taxon>asterids</taxon>
        <taxon>campanulids</taxon>
        <taxon>Asterales</taxon>
        <taxon>Asteraceae</taxon>
        <taxon>Asteroideae</taxon>
        <taxon>Heliantheae alliance</taxon>
        <taxon>Millerieae</taxon>
        <taxon>Smallanthus</taxon>
    </lineage>
</organism>
<dbReference type="EMBL" id="CM042018">
    <property type="protein sequence ID" value="KAI3827309.1"/>
    <property type="molecule type" value="Genomic_DNA"/>
</dbReference>
<name>A0ACB9K4V8_9ASTR</name>
<protein>
    <submittedName>
        <fullName evidence="1">Uncharacterized protein</fullName>
    </submittedName>
</protein>